<reference evidence="4 5" key="1">
    <citation type="submission" date="2018-09" db="EMBL/GenBank/DDBJ databases">
        <authorList>
            <person name="Wang X."/>
            <person name="Du Z."/>
        </authorList>
    </citation>
    <scope>NUCLEOTIDE SEQUENCE [LARGE SCALE GENOMIC DNA]</scope>
    <source>
        <strain evidence="4 5">N3</strain>
    </source>
</reference>
<organism evidence="4 5">
    <name type="scientific">Algoriphagus lacus</name>
    <dbReference type="NCBI Taxonomy" id="2056311"/>
    <lineage>
        <taxon>Bacteria</taxon>
        <taxon>Pseudomonadati</taxon>
        <taxon>Bacteroidota</taxon>
        <taxon>Cytophagia</taxon>
        <taxon>Cytophagales</taxon>
        <taxon>Cyclobacteriaceae</taxon>
        <taxon>Algoriphagus</taxon>
    </lineage>
</organism>
<dbReference type="Proteomes" id="UP000283522">
    <property type="component" value="Unassembled WGS sequence"/>
</dbReference>
<dbReference type="Pfam" id="PF00106">
    <property type="entry name" value="adh_short"/>
    <property type="match status" value="1"/>
</dbReference>
<evidence type="ECO:0000256" key="1">
    <source>
        <dbReference type="ARBA" id="ARBA00006484"/>
    </source>
</evidence>
<dbReference type="InterPro" id="IPR002347">
    <property type="entry name" value="SDR_fam"/>
</dbReference>
<dbReference type="RefSeq" id="WP_119479003.1">
    <property type="nucleotide sequence ID" value="NZ_QXML01000009.1"/>
</dbReference>
<comment type="similarity">
    <text evidence="1 3">Belongs to the short-chain dehydrogenases/reductases (SDR) family.</text>
</comment>
<dbReference type="InterPro" id="IPR036291">
    <property type="entry name" value="NAD(P)-bd_dom_sf"/>
</dbReference>
<dbReference type="AlphaFoldDB" id="A0A418PNL3"/>
<dbReference type="SUPFAM" id="SSF51735">
    <property type="entry name" value="NAD(P)-binding Rossmann-fold domains"/>
    <property type="match status" value="1"/>
</dbReference>
<name>A0A418PNL3_9BACT</name>
<accession>A0A418PNL3</accession>
<dbReference type="PRINTS" id="PR00080">
    <property type="entry name" value="SDRFAMILY"/>
</dbReference>
<evidence type="ECO:0000313" key="4">
    <source>
        <dbReference type="EMBL" id="RIW13417.1"/>
    </source>
</evidence>
<comment type="caution">
    <text evidence="4">The sequence shown here is derived from an EMBL/GenBank/DDBJ whole genome shotgun (WGS) entry which is preliminary data.</text>
</comment>
<gene>
    <name evidence="4" type="ORF">D0X99_16740</name>
</gene>
<evidence type="ECO:0000256" key="2">
    <source>
        <dbReference type="ARBA" id="ARBA00023002"/>
    </source>
</evidence>
<dbReference type="PRINTS" id="PR00081">
    <property type="entry name" value="GDHRDH"/>
</dbReference>
<keyword evidence="5" id="KW-1185">Reference proteome</keyword>
<dbReference type="PANTHER" id="PTHR44169:SF6">
    <property type="entry name" value="NADPH-DEPENDENT 1-ACYLDIHYDROXYACETONE PHOSPHATE REDUCTASE"/>
    <property type="match status" value="1"/>
</dbReference>
<dbReference type="Gene3D" id="3.40.50.720">
    <property type="entry name" value="NAD(P)-binding Rossmann-like Domain"/>
    <property type="match status" value="1"/>
</dbReference>
<protein>
    <submittedName>
        <fullName evidence="4">SDR family NAD(P)-dependent oxidoreductase</fullName>
    </submittedName>
</protein>
<dbReference type="NCBIfam" id="NF004826">
    <property type="entry name" value="PRK06182.1"/>
    <property type="match status" value="1"/>
</dbReference>
<dbReference type="PANTHER" id="PTHR44169">
    <property type="entry name" value="NADPH-DEPENDENT 1-ACYLDIHYDROXYACETONE PHOSPHATE REDUCTASE"/>
    <property type="match status" value="1"/>
</dbReference>
<sequence length="272" mass="29981">MTTKKVALITGASTGIGKATAILLAQHNYTVYAAARRLDKLLELEQWGIKVIPMDVTDEKSLVNGVERIFKAENHIDILINNAGYGGYGSVEDVSMKDAKRQLEVNLFSAARLIQLVLPKMRANRFGKIVNISSIGGKFATPFGGWYHASKFALEGLSDSLRNEVKQFGIDVIVVEPGGVKSEWADITVENLIKSSEKSAYKASVDRFAQFLKKSTENNSEPIVIAKLIMEGIESKSPKFRYVGGYNAKLAVMARKLLSDQAFDKMILSQMK</sequence>
<dbReference type="EMBL" id="QXML01000009">
    <property type="protein sequence ID" value="RIW13417.1"/>
    <property type="molecule type" value="Genomic_DNA"/>
</dbReference>
<dbReference type="GO" id="GO:0016491">
    <property type="term" value="F:oxidoreductase activity"/>
    <property type="evidence" value="ECO:0007669"/>
    <property type="project" value="UniProtKB-KW"/>
</dbReference>
<dbReference type="OrthoDB" id="9786056at2"/>
<evidence type="ECO:0000256" key="3">
    <source>
        <dbReference type="RuleBase" id="RU000363"/>
    </source>
</evidence>
<evidence type="ECO:0000313" key="5">
    <source>
        <dbReference type="Proteomes" id="UP000283522"/>
    </source>
</evidence>
<proteinExistence type="inferred from homology"/>
<dbReference type="CDD" id="cd05374">
    <property type="entry name" value="17beta-HSD-like_SDR_c"/>
    <property type="match status" value="1"/>
</dbReference>
<keyword evidence="2" id="KW-0560">Oxidoreductase</keyword>